<comment type="caution">
    <text evidence="1">The sequence shown here is derived from an EMBL/GenBank/DDBJ whole genome shotgun (WGS) entry which is preliminary data.</text>
</comment>
<dbReference type="EMBL" id="VSSQ01137958">
    <property type="protein sequence ID" value="MPN61396.1"/>
    <property type="molecule type" value="Genomic_DNA"/>
</dbReference>
<dbReference type="AlphaFoldDB" id="A0A645JD68"/>
<gene>
    <name evidence="1" type="ORF">SDC9_209133</name>
</gene>
<evidence type="ECO:0000313" key="1">
    <source>
        <dbReference type="EMBL" id="MPN61396.1"/>
    </source>
</evidence>
<reference evidence="1" key="1">
    <citation type="submission" date="2019-08" db="EMBL/GenBank/DDBJ databases">
        <authorList>
            <person name="Kucharzyk K."/>
            <person name="Murdoch R.W."/>
            <person name="Higgins S."/>
            <person name="Loffler F."/>
        </authorList>
    </citation>
    <scope>NUCLEOTIDE SEQUENCE</scope>
</reference>
<proteinExistence type="predicted"/>
<protein>
    <submittedName>
        <fullName evidence="1">Uncharacterized protein</fullName>
    </submittedName>
</protein>
<accession>A0A645JD68</accession>
<sequence>MLKGLFIYEVSLGILSRGTLRRFTTLKSSISFPQFIETVEGANIPLASLIVLSATIFPTSHIEVRYPPKIPDPIERFWFPNTGIFPSLLRNGWYDPFML</sequence>
<organism evidence="1">
    <name type="scientific">bioreactor metagenome</name>
    <dbReference type="NCBI Taxonomy" id="1076179"/>
    <lineage>
        <taxon>unclassified sequences</taxon>
        <taxon>metagenomes</taxon>
        <taxon>ecological metagenomes</taxon>
    </lineage>
</organism>
<name>A0A645JD68_9ZZZZ</name>